<accession>A0A2I1FAS3</accession>
<sequence length="199" mass="23678">MRYYTKEGVPMEKIGLLLRKGIFPYEYIDSHEKFKETSLPSIEKFYSDLKGRISQKNYEHAQKTAFRETSMKYYELDPSHYVSAASLTWDVMLKYTGVKIELFTDMEMHDFAEKAKRGGITMSCRCYFKANNPKCKNFDIRRPKTWLSYVDANNLYGWAMSQYLQIGNYKWEYSDEFLKDPENNKKVFNTILKKRKDAT</sequence>
<reference evidence="1 2" key="1">
    <citation type="submission" date="2017-10" db="EMBL/GenBank/DDBJ databases">
        <title>Extensive intraspecific genome diversity in a model arbuscular mycorrhizal fungus.</title>
        <authorList>
            <person name="Chen E.C.H."/>
            <person name="Morin E."/>
            <person name="Baudet D."/>
            <person name="Noel J."/>
            <person name="Ndikumana S."/>
            <person name="Charron P."/>
            <person name="St-Onge C."/>
            <person name="Giorgi J."/>
            <person name="Grigoriev I.V."/>
            <person name="Roux C."/>
            <person name="Martin F.M."/>
            <person name="Corradi N."/>
        </authorList>
    </citation>
    <scope>NUCLEOTIDE SEQUENCE [LARGE SCALE GENOMIC DNA]</scope>
    <source>
        <strain evidence="1 2">A1</strain>
    </source>
</reference>
<dbReference type="PANTHER" id="PTHR31511:SF12">
    <property type="entry name" value="RHO TERMINATION FACTOR N-TERMINAL DOMAIN-CONTAINING PROTEIN"/>
    <property type="match status" value="1"/>
</dbReference>
<proteinExistence type="predicted"/>
<reference evidence="1 2" key="2">
    <citation type="submission" date="2017-10" db="EMBL/GenBank/DDBJ databases">
        <title>Genome analyses suggest a sexual origin of heterokaryosis in a supposedly ancient asexual fungus.</title>
        <authorList>
            <person name="Corradi N."/>
            <person name="Sedzielewska K."/>
            <person name="Noel J."/>
            <person name="Charron P."/>
            <person name="Farinelli L."/>
            <person name="Marton T."/>
            <person name="Kruger M."/>
            <person name="Pelin A."/>
            <person name="Brachmann A."/>
            <person name="Corradi N."/>
        </authorList>
    </citation>
    <scope>NUCLEOTIDE SEQUENCE [LARGE SCALE GENOMIC DNA]</scope>
    <source>
        <strain evidence="1 2">A1</strain>
    </source>
</reference>
<dbReference type="OrthoDB" id="2404467at2759"/>
<dbReference type="EMBL" id="LLXH01001956">
    <property type="protein sequence ID" value="PKC57009.1"/>
    <property type="molecule type" value="Genomic_DNA"/>
</dbReference>
<dbReference type="Proteomes" id="UP000232688">
    <property type="component" value="Unassembled WGS sequence"/>
</dbReference>
<dbReference type="InterPro" id="IPR043502">
    <property type="entry name" value="DNA/RNA_pol_sf"/>
</dbReference>
<gene>
    <name evidence="1" type="ORF">RhiirA1_541829</name>
</gene>
<name>A0A2I1FAS3_9GLOM</name>
<evidence type="ECO:0000313" key="1">
    <source>
        <dbReference type="EMBL" id="PKC57009.1"/>
    </source>
</evidence>
<dbReference type="SUPFAM" id="SSF56672">
    <property type="entry name" value="DNA/RNA polymerases"/>
    <property type="match status" value="1"/>
</dbReference>
<organism evidence="1 2">
    <name type="scientific">Rhizophagus irregularis</name>
    <dbReference type="NCBI Taxonomy" id="588596"/>
    <lineage>
        <taxon>Eukaryota</taxon>
        <taxon>Fungi</taxon>
        <taxon>Fungi incertae sedis</taxon>
        <taxon>Mucoromycota</taxon>
        <taxon>Glomeromycotina</taxon>
        <taxon>Glomeromycetes</taxon>
        <taxon>Glomerales</taxon>
        <taxon>Glomeraceae</taxon>
        <taxon>Rhizophagus</taxon>
    </lineage>
</organism>
<evidence type="ECO:0000313" key="2">
    <source>
        <dbReference type="Proteomes" id="UP000232688"/>
    </source>
</evidence>
<dbReference type="AlphaFoldDB" id="A0A2I1FAS3"/>
<protein>
    <submittedName>
        <fullName evidence="1">Uncharacterized protein</fullName>
    </submittedName>
</protein>
<comment type="caution">
    <text evidence="1">The sequence shown here is derived from an EMBL/GenBank/DDBJ whole genome shotgun (WGS) entry which is preliminary data.</text>
</comment>
<dbReference type="PANTHER" id="PTHR31511">
    <property type="entry name" value="PROTEIN CBG23764"/>
    <property type="match status" value="1"/>
</dbReference>
<dbReference type="VEuPathDB" id="FungiDB:RhiirA1_541829"/>